<feature type="region of interest" description="Disordered" evidence="5">
    <location>
        <begin position="1"/>
        <end position="31"/>
    </location>
</feature>
<reference evidence="8" key="1">
    <citation type="journal article" date="2020" name="Stud. Mycol.">
        <title>101 Dothideomycetes genomes: a test case for predicting lifestyles and emergence of pathogens.</title>
        <authorList>
            <person name="Haridas S."/>
            <person name="Albert R."/>
            <person name="Binder M."/>
            <person name="Bloem J."/>
            <person name="Labutti K."/>
            <person name="Salamov A."/>
            <person name="Andreopoulos B."/>
            <person name="Baker S."/>
            <person name="Barry K."/>
            <person name="Bills G."/>
            <person name="Bluhm B."/>
            <person name="Cannon C."/>
            <person name="Castanera R."/>
            <person name="Culley D."/>
            <person name="Daum C."/>
            <person name="Ezra D."/>
            <person name="Gonzalez J."/>
            <person name="Henrissat B."/>
            <person name="Kuo A."/>
            <person name="Liang C."/>
            <person name="Lipzen A."/>
            <person name="Lutzoni F."/>
            <person name="Magnuson J."/>
            <person name="Mondo S."/>
            <person name="Nolan M."/>
            <person name="Ohm R."/>
            <person name="Pangilinan J."/>
            <person name="Park H.-J."/>
            <person name="Ramirez L."/>
            <person name="Alfaro M."/>
            <person name="Sun H."/>
            <person name="Tritt A."/>
            <person name="Yoshinaga Y."/>
            <person name="Zwiers L.-H."/>
            <person name="Turgeon B."/>
            <person name="Goodwin S."/>
            <person name="Spatafora J."/>
            <person name="Crous P."/>
            <person name="Grigoriev I."/>
        </authorList>
    </citation>
    <scope>NUCLEOTIDE SEQUENCE</scope>
    <source>
        <strain evidence="8">CBS 113979</strain>
    </source>
</reference>
<feature type="transmembrane region" description="Helical" evidence="6">
    <location>
        <begin position="555"/>
        <end position="577"/>
    </location>
</feature>
<feature type="compositionally biased region" description="Basic and acidic residues" evidence="5">
    <location>
        <begin position="52"/>
        <end position="67"/>
    </location>
</feature>
<dbReference type="Gene3D" id="1.20.1250.20">
    <property type="entry name" value="MFS general substrate transporter like domains"/>
    <property type="match status" value="1"/>
</dbReference>
<feature type="region of interest" description="Disordered" evidence="5">
    <location>
        <begin position="150"/>
        <end position="169"/>
    </location>
</feature>
<dbReference type="GO" id="GO:0016020">
    <property type="term" value="C:membrane"/>
    <property type="evidence" value="ECO:0007669"/>
    <property type="project" value="UniProtKB-SubCell"/>
</dbReference>
<feature type="transmembrane region" description="Helical" evidence="6">
    <location>
        <begin position="250"/>
        <end position="271"/>
    </location>
</feature>
<evidence type="ECO:0000256" key="3">
    <source>
        <dbReference type="ARBA" id="ARBA00022989"/>
    </source>
</evidence>
<dbReference type="Proteomes" id="UP000800041">
    <property type="component" value="Unassembled WGS sequence"/>
</dbReference>
<feature type="transmembrane region" description="Helical" evidence="6">
    <location>
        <begin position="277"/>
        <end position="298"/>
    </location>
</feature>
<evidence type="ECO:0000256" key="2">
    <source>
        <dbReference type="ARBA" id="ARBA00022692"/>
    </source>
</evidence>
<feature type="transmembrane region" description="Helical" evidence="6">
    <location>
        <begin position="310"/>
        <end position="328"/>
    </location>
</feature>
<dbReference type="InterPro" id="IPR036259">
    <property type="entry name" value="MFS_trans_sf"/>
</dbReference>
<comment type="subcellular location">
    <subcellularLocation>
        <location evidence="1">Membrane</location>
        <topology evidence="1">Multi-pass membrane protein</topology>
    </subcellularLocation>
</comment>
<gene>
    <name evidence="8" type="ORF">K402DRAFT_415996</name>
</gene>
<keyword evidence="9" id="KW-1185">Reference proteome</keyword>
<dbReference type="PANTHER" id="PTHR23502:SF60">
    <property type="entry name" value="MAJOR FACILITATOR SUPERFAMILY (MFS) PROFILE DOMAIN-CONTAINING PROTEIN-RELATED"/>
    <property type="match status" value="1"/>
</dbReference>
<keyword evidence="4 6" id="KW-0472">Membrane</keyword>
<feature type="compositionally biased region" description="Low complexity" evidence="5">
    <location>
        <begin position="1"/>
        <end position="16"/>
    </location>
</feature>
<organism evidence="8 9">
    <name type="scientific">Aulographum hederae CBS 113979</name>
    <dbReference type="NCBI Taxonomy" id="1176131"/>
    <lineage>
        <taxon>Eukaryota</taxon>
        <taxon>Fungi</taxon>
        <taxon>Dikarya</taxon>
        <taxon>Ascomycota</taxon>
        <taxon>Pezizomycotina</taxon>
        <taxon>Dothideomycetes</taxon>
        <taxon>Pleosporomycetidae</taxon>
        <taxon>Aulographales</taxon>
        <taxon>Aulographaceae</taxon>
    </lineage>
</organism>
<evidence type="ECO:0000256" key="5">
    <source>
        <dbReference type="SAM" id="MobiDB-lite"/>
    </source>
</evidence>
<name>A0A6G1HH12_9PEZI</name>
<evidence type="ECO:0000313" key="8">
    <source>
        <dbReference type="EMBL" id="KAF1992319.1"/>
    </source>
</evidence>
<dbReference type="FunFam" id="1.20.1250.20:FF:000011">
    <property type="entry name" value="MFS multidrug transporter, putative"/>
    <property type="match status" value="1"/>
</dbReference>
<proteinExistence type="predicted"/>
<feature type="transmembrane region" description="Helical" evidence="6">
    <location>
        <begin position="224"/>
        <end position="243"/>
    </location>
</feature>
<keyword evidence="2 6" id="KW-0812">Transmembrane</keyword>
<dbReference type="PROSITE" id="PS50850">
    <property type="entry name" value="MFS"/>
    <property type="match status" value="1"/>
</dbReference>
<evidence type="ECO:0000313" key="9">
    <source>
        <dbReference type="Proteomes" id="UP000800041"/>
    </source>
</evidence>
<evidence type="ECO:0000256" key="4">
    <source>
        <dbReference type="ARBA" id="ARBA00023136"/>
    </source>
</evidence>
<feature type="transmembrane region" description="Helical" evidence="6">
    <location>
        <begin position="183"/>
        <end position="204"/>
    </location>
</feature>
<dbReference type="EMBL" id="ML977137">
    <property type="protein sequence ID" value="KAF1992319.1"/>
    <property type="molecule type" value="Genomic_DNA"/>
</dbReference>
<evidence type="ECO:0000256" key="6">
    <source>
        <dbReference type="SAM" id="Phobius"/>
    </source>
</evidence>
<evidence type="ECO:0000259" key="7">
    <source>
        <dbReference type="PROSITE" id="PS50850"/>
    </source>
</evidence>
<dbReference type="SUPFAM" id="SSF103473">
    <property type="entry name" value="MFS general substrate transporter"/>
    <property type="match status" value="1"/>
</dbReference>
<protein>
    <submittedName>
        <fullName evidence="8">MFS multidrug transporter-like protein</fullName>
    </submittedName>
</protein>
<dbReference type="InterPro" id="IPR020846">
    <property type="entry name" value="MFS_dom"/>
</dbReference>
<feature type="transmembrane region" description="Helical" evidence="6">
    <location>
        <begin position="521"/>
        <end position="543"/>
    </location>
</feature>
<feature type="region of interest" description="Disordered" evidence="5">
    <location>
        <begin position="52"/>
        <end position="103"/>
    </location>
</feature>
<feature type="transmembrane region" description="Helical" evidence="6">
    <location>
        <begin position="410"/>
        <end position="435"/>
    </location>
</feature>
<evidence type="ECO:0000256" key="1">
    <source>
        <dbReference type="ARBA" id="ARBA00004141"/>
    </source>
</evidence>
<dbReference type="GO" id="GO:0022857">
    <property type="term" value="F:transmembrane transporter activity"/>
    <property type="evidence" value="ECO:0007669"/>
    <property type="project" value="InterPro"/>
</dbReference>
<accession>A0A6G1HH12</accession>
<feature type="transmembrane region" description="Helical" evidence="6">
    <location>
        <begin position="589"/>
        <end position="610"/>
    </location>
</feature>
<feature type="domain" description="Major facilitator superfamily (MFS) profile" evidence="7">
    <location>
        <begin position="185"/>
        <end position="617"/>
    </location>
</feature>
<feature type="transmembrane region" description="Helical" evidence="6">
    <location>
        <begin position="340"/>
        <end position="360"/>
    </location>
</feature>
<dbReference type="PANTHER" id="PTHR23502">
    <property type="entry name" value="MAJOR FACILITATOR SUPERFAMILY"/>
    <property type="match status" value="1"/>
</dbReference>
<dbReference type="AlphaFoldDB" id="A0A6G1HH12"/>
<keyword evidence="3 6" id="KW-1133">Transmembrane helix</keyword>
<feature type="transmembrane region" description="Helical" evidence="6">
    <location>
        <begin position="455"/>
        <end position="475"/>
    </location>
</feature>
<sequence length="628" mass="68874">MAPSLSRTSSRVSSSRRPSRSRSRPRNPDQASLHYIYSNHFLDDHSLYHGRQSDEELEQARTREETGHANAVNDDSHSLSEKTLAGTPIEPSSHFRGKTGDPAMQVSDAEKMEEEEEARMDSDEEVDEVIDGVACERDVEAGRLGGNLEKKSTTRSAKDPNLVTWDGPDDPKDPKNWTFKRKWAATFIVSSFTFISPVSSSMVAPALSSIASDLHITAEVESQLVLSIFVLAYAVGPIILGPLSEMYGRVPILQLSNLWFLAWNLGCGFAQSKEQLLAFRFLSGLGGSAPLAIGGGTLSDCWRAEERGKAISVYSLAPLLGPAVGPLAGGFIAENTTWRWAFWSVSAVDALIQVFGFFFLQETYTPVLLKRKATRLRKETGNEDLHTEYESPDKTFTKVMKTSLLRPFRLLFTQPIVIVLSVYMAYLYGLMYLVLSTFPGLWENRYNESIGIGGLNYISLGIGFFLGAQICAPLNDRVYRALKKRNNGVGKPEFRVPLMNIGAMLVPIGLFWYGWSAQAKVHWIVPNIGAAIIAAGTIIGFQLIQTYIVDAYTRFAASAIAAATVLRSLAGFGFPLFAPAMYNALDYGWGNSVLGFIAIAVGIPAPILLWKYGETLRGKSKFAAGGGS</sequence>
<dbReference type="OrthoDB" id="6770063at2759"/>
<dbReference type="InterPro" id="IPR011701">
    <property type="entry name" value="MFS"/>
</dbReference>
<feature type="transmembrane region" description="Helical" evidence="6">
    <location>
        <begin position="496"/>
        <end position="515"/>
    </location>
</feature>
<dbReference type="Pfam" id="PF07690">
    <property type="entry name" value="MFS_1"/>
    <property type="match status" value="1"/>
</dbReference>
<dbReference type="CDD" id="cd17323">
    <property type="entry name" value="MFS_Tpo1_MDR_like"/>
    <property type="match status" value="1"/>
</dbReference>